<keyword evidence="3" id="KW-1185">Reference proteome</keyword>
<keyword evidence="1" id="KW-0472">Membrane</keyword>
<organism evidence="2 3">
    <name type="scientific">Stakelama pacifica</name>
    <dbReference type="NCBI Taxonomy" id="517720"/>
    <lineage>
        <taxon>Bacteria</taxon>
        <taxon>Pseudomonadati</taxon>
        <taxon>Pseudomonadota</taxon>
        <taxon>Alphaproteobacteria</taxon>
        <taxon>Sphingomonadales</taxon>
        <taxon>Sphingomonadaceae</taxon>
        <taxon>Stakelama</taxon>
    </lineage>
</organism>
<name>A0A4R6FY02_9SPHN</name>
<keyword evidence="1" id="KW-1133">Transmembrane helix</keyword>
<feature type="transmembrane region" description="Helical" evidence="1">
    <location>
        <begin position="258"/>
        <end position="275"/>
    </location>
</feature>
<comment type="caution">
    <text evidence="2">The sequence shown here is derived from an EMBL/GenBank/DDBJ whole genome shotgun (WGS) entry which is preliminary data.</text>
</comment>
<gene>
    <name evidence="2" type="ORF">EV664_101464</name>
</gene>
<feature type="transmembrane region" description="Helical" evidence="1">
    <location>
        <begin position="126"/>
        <end position="143"/>
    </location>
</feature>
<feature type="transmembrane region" description="Helical" evidence="1">
    <location>
        <begin position="229"/>
        <end position="251"/>
    </location>
</feature>
<feature type="transmembrane region" description="Helical" evidence="1">
    <location>
        <begin position="155"/>
        <end position="177"/>
    </location>
</feature>
<dbReference type="OrthoDB" id="140980at2"/>
<keyword evidence="1" id="KW-0812">Transmembrane</keyword>
<evidence type="ECO:0000313" key="3">
    <source>
        <dbReference type="Proteomes" id="UP000295493"/>
    </source>
</evidence>
<feature type="transmembrane region" description="Helical" evidence="1">
    <location>
        <begin position="61"/>
        <end position="83"/>
    </location>
</feature>
<feature type="transmembrane region" description="Helical" evidence="1">
    <location>
        <begin position="281"/>
        <end position="302"/>
    </location>
</feature>
<evidence type="ECO:0000313" key="2">
    <source>
        <dbReference type="EMBL" id="TDN86886.1"/>
    </source>
</evidence>
<reference evidence="2 3" key="1">
    <citation type="submission" date="2019-03" db="EMBL/GenBank/DDBJ databases">
        <title>Genomic Encyclopedia of Type Strains, Phase IV (KMG-IV): sequencing the most valuable type-strain genomes for metagenomic binning, comparative biology and taxonomic classification.</title>
        <authorList>
            <person name="Goeker M."/>
        </authorList>
    </citation>
    <scope>NUCLEOTIDE SEQUENCE [LARGE SCALE GENOMIC DNA]</scope>
    <source>
        <strain evidence="2 3">DSM 25059</strain>
    </source>
</reference>
<protein>
    <submittedName>
        <fullName evidence="2">Uncharacterized protein</fullName>
    </submittedName>
</protein>
<feature type="transmembrane region" description="Helical" evidence="1">
    <location>
        <begin position="33"/>
        <end position="54"/>
    </location>
</feature>
<dbReference type="EMBL" id="SNWD01000001">
    <property type="protein sequence ID" value="TDN86886.1"/>
    <property type="molecule type" value="Genomic_DNA"/>
</dbReference>
<evidence type="ECO:0000256" key="1">
    <source>
        <dbReference type="SAM" id="Phobius"/>
    </source>
</evidence>
<dbReference type="AlphaFoldDB" id="A0A4R6FY02"/>
<sequence length="311" mass="33388">MIRPWMIGAIGAIGMALLLPVAPHSVATGWRAAFLTASAPIFGAVLMLMIARVVVTDWSPLAPLTLALPMILLFGLLILPAQFAAEVPDHLRLWASPWAIALRTLIAIAALWFAAARLRGGASRSFAAVALTLWTMLITYIAYDWMLGGDPGHPATAVGMMLTVEQVGGACAALLILGHGETKLRRDLSYLLIAAALGLSYMIFMDYLIKWYADLPSQVDWYLKRDHAMALLAAAGLCFGLFGPILALVFARGEQGRRIAGGSALFGLLLINLWWVAADWIAALAALFGLIWVGFWGQALGARRSGEQAHG</sequence>
<dbReference type="RefSeq" id="WP_133494051.1">
    <property type="nucleotide sequence ID" value="NZ_BMLU01000001.1"/>
</dbReference>
<proteinExistence type="predicted"/>
<feature type="transmembrane region" description="Helical" evidence="1">
    <location>
        <begin position="95"/>
        <end position="114"/>
    </location>
</feature>
<accession>A0A4R6FY02</accession>
<feature type="transmembrane region" description="Helical" evidence="1">
    <location>
        <begin position="189"/>
        <end position="209"/>
    </location>
</feature>
<dbReference type="Proteomes" id="UP000295493">
    <property type="component" value="Unassembled WGS sequence"/>
</dbReference>